<dbReference type="Gene3D" id="3.30.70.100">
    <property type="match status" value="1"/>
</dbReference>
<dbReference type="Proteomes" id="UP001057753">
    <property type="component" value="Unassembled WGS sequence"/>
</dbReference>
<dbReference type="InterPro" id="IPR050404">
    <property type="entry name" value="Heme-degrading_MO"/>
</dbReference>
<reference evidence="3" key="1">
    <citation type="submission" date="2020-06" db="EMBL/GenBank/DDBJ databases">
        <title>Insight into the genomes of haloalkaliphilic bacilli from Kenyan soda lakes.</title>
        <authorList>
            <person name="Mwirichia R."/>
            <person name="Villamizar G.C."/>
            <person name="Poehlein A."/>
            <person name="Mugweru J."/>
            <person name="Kipnyargis A."/>
            <person name="Kiplimo D."/>
            <person name="Orwa P."/>
            <person name="Daniel R."/>
        </authorList>
    </citation>
    <scope>NUCLEOTIDE SEQUENCE</scope>
    <source>
        <strain evidence="3">B1096_S55</strain>
    </source>
</reference>
<sequence length="109" mass="12422">MFIEMKNIHVTHGSAQKVVDQFASPGVVEEAEGFVDLSVLVKETRKGPDEVVIMIRWESEEAWKQWEKSEPHLNMHRQSRGKAKPEHIISSSHQTYDVKAVKEKVSPAT</sequence>
<accession>A0A9Q4B3Y7</accession>
<feature type="domain" description="ABM" evidence="2">
    <location>
        <begin position="2"/>
        <end position="92"/>
    </location>
</feature>
<feature type="region of interest" description="Disordered" evidence="1">
    <location>
        <begin position="70"/>
        <end position="109"/>
    </location>
</feature>
<evidence type="ECO:0000256" key="1">
    <source>
        <dbReference type="SAM" id="MobiDB-lite"/>
    </source>
</evidence>
<evidence type="ECO:0000313" key="3">
    <source>
        <dbReference type="EMBL" id="MCR6097897.1"/>
    </source>
</evidence>
<evidence type="ECO:0000313" key="4">
    <source>
        <dbReference type="Proteomes" id="UP001057753"/>
    </source>
</evidence>
<keyword evidence="3" id="KW-0560">Oxidoreductase</keyword>
<keyword evidence="4" id="KW-1185">Reference proteome</keyword>
<dbReference type="PANTHER" id="PTHR34474">
    <property type="entry name" value="SIGNAL TRANSDUCTION PROTEIN TRAP"/>
    <property type="match status" value="1"/>
</dbReference>
<name>A0A9Q4B3Y7_SALAG</name>
<gene>
    <name evidence="3" type="ORF">HXA33_15275</name>
</gene>
<evidence type="ECO:0000259" key="2">
    <source>
        <dbReference type="PROSITE" id="PS51725"/>
    </source>
</evidence>
<comment type="caution">
    <text evidence="3">The sequence shown here is derived from an EMBL/GenBank/DDBJ whole genome shotgun (WGS) entry which is preliminary data.</text>
</comment>
<dbReference type="EMBL" id="JABXYM010000001">
    <property type="protein sequence ID" value="MCR6097897.1"/>
    <property type="molecule type" value="Genomic_DNA"/>
</dbReference>
<dbReference type="SUPFAM" id="SSF54909">
    <property type="entry name" value="Dimeric alpha+beta barrel"/>
    <property type="match status" value="1"/>
</dbReference>
<dbReference type="InterPro" id="IPR011008">
    <property type="entry name" value="Dimeric_a/b-barrel"/>
</dbReference>
<dbReference type="AlphaFoldDB" id="A0A9Q4B3Y7"/>
<organism evidence="3 4">
    <name type="scientific">Salipaludibacillus agaradhaerens</name>
    <name type="common">Bacillus agaradhaerens</name>
    <dbReference type="NCBI Taxonomy" id="76935"/>
    <lineage>
        <taxon>Bacteria</taxon>
        <taxon>Bacillati</taxon>
        <taxon>Bacillota</taxon>
        <taxon>Bacilli</taxon>
        <taxon>Bacillales</taxon>
        <taxon>Bacillaceae</taxon>
    </lineage>
</organism>
<protein>
    <submittedName>
        <fullName evidence="3">Antibiotic biosynthesis monooxygenase</fullName>
    </submittedName>
</protein>
<dbReference type="RefSeq" id="WP_078578114.1">
    <property type="nucleotide sequence ID" value="NZ_JABXYM010000001.1"/>
</dbReference>
<dbReference type="Pfam" id="PF03992">
    <property type="entry name" value="ABM"/>
    <property type="match status" value="1"/>
</dbReference>
<proteinExistence type="predicted"/>
<keyword evidence="3" id="KW-0503">Monooxygenase</keyword>
<dbReference type="PROSITE" id="PS51725">
    <property type="entry name" value="ABM"/>
    <property type="match status" value="1"/>
</dbReference>
<dbReference type="PANTHER" id="PTHR34474:SF1">
    <property type="entry name" value="HEME-DEGRADING MONOOXYGENASE HMOA"/>
    <property type="match status" value="1"/>
</dbReference>
<dbReference type="GO" id="GO:0004497">
    <property type="term" value="F:monooxygenase activity"/>
    <property type="evidence" value="ECO:0007669"/>
    <property type="project" value="UniProtKB-KW"/>
</dbReference>
<dbReference type="InterPro" id="IPR007138">
    <property type="entry name" value="ABM_dom"/>
</dbReference>
<dbReference type="OrthoDB" id="1645001at2"/>
<feature type="compositionally biased region" description="Basic and acidic residues" evidence="1">
    <location>
        <begin position="99"/>
        <end position="109"/>
    </location>
</feature>